<evidence type="ECO:0000256" key="1">
    <source>
        <dbReference type="ARBA" id="ARBA00009438"/>
    </source>
</evidence>
<dbReference type="CDD" id="cd13540">
    <property type="entry name" value="PBP2_ModA_WtpA"/>
    <property type="match status" value="1"/>
</dbReference>
<evidence type="ECO:0000313" key="3">
    <source>
        <dbReference type="Proteomes" id="UP000296733"/>
    </source>
</evidence>
<dbReference type="Gene3D" id="3.40.190.10">
    <property type="entry name" value="Periplasmic binding protein-like II"/>
    <property type="match status" value="2"/>
</dbReference>
<proteinExistence type="inferred from homology"/>
<dbReference type="PANTHER" id="PTHR30632:SF16">
    <property type="entry name" value="MOLYBDATE_TUNGSTATE-BINDING PROTEIN WTPA"/>
    <property type="match status" value="1"/>
</dbReference>
<dbReference type="EMBL" id="CP031311">
    <property type="protein sequence ID" value="QCC46894.1"/>
    <property type="molecule type" value="Genomic_DNA"/>
</dbReference>
<dbReference type="GO" id="GO:0030973">
    <property type="term" value="F:molybdate ion binding"/>
    <property type="evidence" value="ECO:0007669"/>
    <property type="project" value="TreeGrafter"/>
</dbReference>
<dbReference type="InterPro" id="IPR050682">
    <property type="entry name" value="ModA/WtpA"/>
</dbReference>
<dbReference type="GO" id="GO:0015689">
    <property type="term" value="P:molybdate ion transport"/>
    <property type="evidence" value="ECO:0007669"/>
    <property type="project" value="TreeGrafter"/>
</dbReference>
<gene>
    <name evidence="2" type="ORF">DV707_03970</name>
</gene>
<dbReference type="Pfam" id="PF13531">
    <property type="entry name" value="SBP_bac_11"/>
    <property type="match status" value="1"/>
</dbReference>
<evidence type="ECO:0000313" key="2">
    <source>
        <dbReference type="EMBL" id="QCC46894.1"/>
    </source>
</evidence>
<reference evidence="2 3" key="1">
    <citation type="journal article" date="2019" name="Nat. Commun.">
        <title>A new type of DNA phosphorothioation-based antiviral system in archaea.</title>
        <authorList>
            <person name="Xiong L."/>
            <person name="Liu S."/>
            <person name="Chen S."/>
            <person name="Xiao Y."/>
            <person name="Zhu B."/>
            <person name="Gao Y."/>
            <person name="Zhang Y."/>
            <person name="Chen B."/>
            <person name="Luo J."/>
            <person name="Deng Z."/>
            <person name="Chen X."/>
            <person name="Wang L."/>
            <person name="Chen S."/>
        </authorList>
    </citation>
    <scope>NUCLEOTIDE SEQUENCE [LARGE SCALE GENOMIC DNA]</scope>
    <source>
        <strain evidence="2 3">CGMCC 1.10331</strain>
    </source>
</reference>
<dbReference type="SUPFAM" id="SSF53850">
    <property type="entry name" value="Periplasmic binding protein-like II"/>
    <property type="match status" value="1"/>
</dbReference>
<dbReference type="KEGG" id="hlm:DV707_03970"/>
<accession>A0A4D6GYY8</accession>
<sequence length="314" mass="33472">MVSTMSTGRGISRRTYLAAVGTAAVGGHAGCTGSAAGSVSVLSAGSLASAISDHLGPAFESETGTAVHGEYYGTNAVMRMVEDRTKHPDVIVSADATLLRDRLYGEFTDWDVEFATNSLGLGYRGSTSIGRALDAGRPWYEVVRGADDGAVAIGDPDLDPLGYRALQAFELAEREHGLDGFREEMSRRVYREPEEPQMMAGVESGSRAAAVVYRNMAVDHGMPFVEFPDAYNFSDPALADHYATATYTTEEGYTAEGRPIVYNATTKANADNPDAGRRFVQFLADTPGLLDEAGLTVTADLPRGHGDLPEDVEV</sequence>
<dbReference type="PANTHER" id="PTHR30632">
    <property type="entry name" value="MOLYBDATE-BINDING PERIPLASMIC PROTEIN"/>
    <property type="match status" value="1"/>
</dbReference>
<dbReference type="AlphaFoldDB" id="A0A4D6GYY8"/>
<protein>
    <submittedName>
        <fullName evidence="2">Extracellular solute-binding protein</fullName>
    </submittedName>
</protein>
<name>A0A4D6GYY8_9EURY</name>
<dbReference type="Proteomes" id="UP000296733">
    <property type="component" value="Chromosome"/>
</dbReference>
<comment type="similarity">
    <text evidence="1">Belongs to the bacterial solute-binding protein 1 family. WtpA subfamily.</text>
</comment>
<organism evidence="2 3">
    <name type="scientific">Halobellus limi</name>
    <dbReference type="NCBI Taxonomy" id="699433"/>
    <lineage>
        <taxon>Archaea</taxon>
        <taxon>Methanobacteriati</taxon>
        <taxon>Methanobacteriota</taxon>
        <taxon>Stenosarchaea group</taxon>
        <taxon>Halobacteria</taxon>
        <taxon>Halobacteriales</taxon>
        <taxon>Haloferacaceae</taxon>
        <taxon>Halobellus</taxon>
    </lineage>
</organism>